<organism evidence="1 2">
    <name type="scientific">Microcaecilia unicolor</name>
    <dbReference type="NCBI Taxonomy" id="1415580"/>
    <lineage>
        <taxon>Eukaryota</taxon>
        <taxon>Metazoa</taxon>
        <taxon>Chordata</taxon>
        <taxon>Craniata</taxon>
        <taxon>Vertebrata</taxon>
        <taxon>Euteleostomi</taxon>
        <taxon>Amphibia</taxon>
        <taxon>Gymnophiona</taxon>
        <taxon>Siphonopidae</taxon>
        <taxon>Microcaecilia</taxon>
    </lineage>
</organism>
<dbReference type="GeneID" id="115465513"/>
<dbReference type="PANTHER" id="PTHR21301">
    <property type="entry name" value="REVERSE TRANSCRIPTASE"/>
    <property type="match status" value="1"/>
</dbReference>
<dbReference type="PANTHER" id="PTHR21301:SF10">
    <property type="entry name" value="REVERSE TRANSCRIPTASE DOMAIN-CONTAINING PROTEIN"/>
    <property type="match status" value="1"/>
</dbReference>
<dbReference type="AlphaFoldDB" id="A0A6P7XNB6"/>
<dbReference type="Proteomes" id="UP000515156">
    <property type="component" value="Chromosome 1"/>
</dbReference>
<evidence type="ECO:0000313" key="1">
    <source>
        <dbReference type="Proteomes" id="UP000515156"/>
    </source>
</evidence>
<proteinExistence type="predicted"/>
<dbReference type="KEGG" id="muo:115465513"/>
<dbReference type="OrthoDB" id="9909555at2759"/>
<accession>A0A6P7XNB6</accession>
<gene>
    <name evidence="2" type="primary">LOC115465513</name>
</gene>
<dbReference type="InParanoid" id="A0A6P7XNB6"/>
<keyword evidence="1" id="KW-1185">Reference proteome</keyword>
<name>A0A6P7XNB6_9AMPH</name>
<dbReference type="RefSeq" id="XP_030051899.1">
    <property type="nucleotide sequence ID" value="XM_030196039.1"/>
</dbReference>
<evidence type="ECO:0000313" key="2">
    <source>
        <dbReference type="RefSeq" id="XP_030051899.1"/>
    </source>
</evidence>
<reference evidence="2" key="1">
    <citation type="submission" date="2025-08" db="UniProtKB">
        <authorList>
            <consortium name="RefSeq"/>
        </authorList>
    </citation>
    <scope>IDENTIFICATION</scope>
</reference>
<sequence>MLQRNNEIPSQGRLAIVNLSNYHLSEVEERVLSKGLTFVPTSRHFPFQFHVDFEKFIRSLQLRMFFKDFKSAFSDCVAKSTWIPPGPLNPALLIFKQLVLQDVEQLEVSQYRGRSNMSKEEFLAIQKLKNETSIVIRKADKGGAILVLNRTYYLDEIHQQLSDVNTYCKLREDPTFDVLIKIQELTNSAVQSGFLTKKECQFLCHLHPVTPILYTFPKIHKKLEAPSGRPIVSSRNLLLERICKYTDFSLRPLVQCIPAYIKDTSHFLQRMAGLCIEEKTLLVTLDVHSLYTSIPQAEVLEAVEGALETRP</sequence>
<protein>
    <submittedName>
        <fullName evidence="2">Uncharacterized protein LOC115465513</fullName>
    </submittedName>
</protein>